<evidence type="ECO:0000313" key="2">
    <source>
        <dbReference type="Proteomes" id="UP001044222"/>
    </source>
</evidence>
<dbReference type="EMBL" id="JAFIRN010000010">
    <property type="protein sequence ID" value="KAG5840229.1"/>
    <property type="molecule type" value="Genomic_DNA"/>
</dbReference>
<dbReference type="Gene3D" id="1.10.238.10">
    <property type="entry name" value="EF-hand"/>
    <property type="match status" value="1"/>
</dbReference>
<evidence type="ECO:0008006" key="3">
    <source>
        <dbReference type="Google" id="ProtNLM"/>
    </source>
</evidence>
<sequence length="153" mass="17080">MQSEVKYSRFAETGVEVRDVDLEDFIRLYVNHRPVVDSSREELQHAFAVLGRLTEDGERVISRDDMLRLLQTRGEPMTEEELAECFTILLGANPEGGTPELEAFDSRDSKGLLERMLPEEVSLETFMVDILGWSASARKPSSGAAPPAEPEAP</sequence>
<accession>A0A9D3M096</accession>
<gene>
    <name evidence="1" type="ORF">ANANG_G00186610</name>
</gene>
<organism evidence="1 2">
    <name type="scientific">Anguilla anguilla</name>
    <name type="common">European freshwater eel</name>
    <name type="synonym">Muraena anguilla</name>
    <dbReference type="NCBI Taxonomy" id="7936"/>
    <lineage>
        <taxon>Eukaryota</taxon>
        <taxon>Metazoa</taxon>
        <taxon>Chordata</taxon>
        <taxon>Craniata</taxon>
        <taxon>Vertebrata</taxon>
        <taxon>Euteleostomi</taxon>
        <taxon>Actinopterygii</taxon>
        <taxon>Neopterygii</taxon>
        <taxon>Teleostei</taxon>
        <taxon>Anguilliformes</taxon>
        <taxon>Anguillidae</taxon>
        <taxon>Anguilla</taxon>
    </lineage>
</organism>
<proteinExistence type="predicted"/>
<name>A0A9D3M096_ANGAN</name>
<protein>
    <recommendedName>
        <fullName evidence="3">EF-hand domain-containing protein</fullName>
    </recommendedName>
</protein>
<dbReference type="AlphaFoldDB" id="A0A9D3M096"/>
<reference evidence="1" key="1">
    <citation type="submission" date="2021-01" db="EMBL/GenBank/DDBJ databases">
        <title>A chromosome-scale assembly of European eel, Anguilla anguilla.</title>
        <authorList>
            <person name="Henkel C."/>
            <person name="Jong-Raadsen S.A."/>
            <person name="Dufour S."/>
            <person name="Weltzien F.-A."/>
            <person name="Palstra A.P."/>
            <person name="Pelster B."/>
            <person name="Spaink H.P."/>
            <person name="Van Den Thillart G.E."/>
            <person name="Jansen H."/>
            <person name="Zahm M."/>
            <person name="Klopp C."/>
            <person name="Cedric C."/>
            <person name="Louis A."/>
            <person name="Berthelot C."/>
            <person name="Parey E."/>
            <person name="Roest Crollius H."/>
            <person name="Montfort J."/>
            <person name="Robinson-Rechavi M."/>
            <person name="Bucao C."/>
            <person name="Bouchez O."/>
            <person name="Gislard M."/>
            <person name="Lluch J."/>
            <person name="Milhes M."/>
            <person name="Lampietro C."/>
            <person name="Lopez Roques C."/>
            <person name="Donnadieu C."/>
            <person name="Braasch I."/>
            <person name="Desvignes T."/>
            <person name="Postlethwait J."/>
            <person name="Bobe J."/>
            <person name="Guiguen Y."/>
            <person name="Dirks R."/>
        </authorList>
    </citation>
    <scope>NUCLEOTIDE SEQUENCE</scope>
    <source>
        <strain evidence="1">Tag_6206</strain>
        <tissue evidence="1">Liver</tissue>
    </source>
</reference>
<dbReference type="SUPFAM" id="SSF47473">
    <property type="entry name" value="EF-hand"/>
    <property type="match status" value="1"/>
</dbReference>
<dbReference type="Proteomes" id="UP001044222">
    <property type="component" value="Chromosome 10"/>
</dbReference>
<keyword evidence="2" id="KW-1185">Reference proteome</keyword>
<evidence type="ECO:0000313" key="1">
    <source>
        <dbReference type="EMBL" id="KAG5840229.1"/>
    </source>
</evidence>
<comment type="caution">
    <text evidence="1">The sequence shown here is derived from an EMBL/GenBank/DDBJ whole genome shotgun (WGS) entry which is preliminary data.</text>
</comment>
<dbReference type="InterPro" id="IPR011992">
    <property type="entry name" value="EF-hand-dom_pair"/>
</dbReference>